<dbReference type="SMART" id="SM00304">
    <property type="entry name" value="HAMP"/>
    <property type="match status" value="1"/>
</dbReference>
<dbReference type="CDD" id="cd06225">
    <property type="entry name" value="HAMP"/>
    <property type="match status" value="1"/>
</dbReference>
<dbReference type="RefSeq" id="WP_135209257.1">
    <property type="nucleotide sequence ID" value="NZ_SPVF01000260.1"/>
</dbReference>
<dbReference type="PANTHER" id="PTHR43531">
    <property type="entry name" value="PROTEIN ICFG"/>
    <property type="match status" value="1"/>
</dbReference>
<proteinExistence type="inferred from homology"/>
<dbReference type="Pfam" id="PF00015">
    <property type="entry name" value="MCPsignal"/>
    <property type="match status" value="1"/>
</dbReference>
<feature type="transmembrane region" description="Helical" evidence="13">
    <location>
        <begin position="186"/>
        <end position="210"/>
    </location>
</feature>
<dbReference type="Pfam" id="PF02203">
    <property type="entry name" value="TarH"/>
    <property type="match status" value="1"/>
</dbReference>
<keyword evidence="7 13" id="KW-1133">Transmembrane helix</keyword>
<evidence type="ECO:0000256" key="1">
    <source>
        <dbReference type="ARBA" id="ARBA00004429"/>
    </source>
</evidence>
<feature type="transmembrane region" description="Helical" evidence="13">
    <location>
        <begin position="12"/>
        <end position="33"/>
    </location>
</feature>
<evidence type="ECO:0000256" key="4">
    <source>
        <dbReference type="ARBA" id="ARBA00022500"/>
    </source>
</evidence>
<keyword evidence="4" id="KW-0145">Chemotaxis</keyword>
<evidence type="ECO:0000256" key="13">
    <source>
        <dbReference type="SAM" id="Phobius"/>
    </source>
</evidence>
<keyword evidence="6 13" id="KW-0812">Transmembrane</keyword>
<dbReference type="SUPFAM" id="SSF58104">
    <property type="entry name" value="Methyl-accepting chemotaxis protein (MCP) signaling domain"/>
    <property type="match status" value="1"/>
</dbReference>
<dbReference type="InterPro" id="IPR004089">
    <property type="entry name" value="MCPsignal_dom"/>
</dbReference>
<feature type="domain" description="HAMP" evidence="15">
    <location>
        <begin position="211"/>
        <end position="263"/>
    </location>
</feature>
<evidence type="ECO:0000256" key="11">
    <source>
        <dbReference type="PROSITE-ProRule" id="PRU00284"/>
    </source>
</evidence>
<dbReference type="CDD" id="cd11386">
    <property type="entry name" value="MCP_signal"/>
    <property type="match status" value="1"/>
</dbReference>
<evidence type="ECO:0000259" key="15">
    <source>
        <dbReference type="PROSITE" id="PS50885"/>
    </source>
</evidence>
<comment type="similarity">
    <text evidence="10">Belongs to the methyl-accepting chemotaxis (MCP) protein family.</text>
</comment>
<comment type="caution">
    <text evidence="16">The sequence shown here is derived from an EMBL/GenBank/DDBJ whole genome shotgun (WGS) entry which is preliminary data.</text>
</comment>
<dbReference type="FunFam" id="1.10.287.950:FF:000001">
    <property type="entry name" value="Methyl-accepting chemotaxis sensory transducer"/>
    <property type="match status" value="1"/>
</dbReference>
<dbReference type="PROSITE" id="PS50885">
    <property type="entry name" value="HAMP"/>
    <property type="match status" value="1"/>
</dbReference>
<dbReference type="InterPro" id="IPR003660">
    <property type="entry name" value="HAMP_dom"/>
</dbReference>
<evidence type="ECO:0000313" key="16">
    <source>
        <dbReference type="EMBL" id="TFW11437.1"/>
    </source>
</evidence>
<dbReference type="PANTHER" id="PTHR43531:SF14">
    <property type="entry name" value="METHYL-ACCEPTING CHEMOTAXIS PROTEIN I-RELATED"/>
    <property type="match status" value="1"/>
</dbReference>
<keyword evidence="9 11" id="KW-0807">Transducer</keyword>
<sequence>MLNGLTIRLRLIVVLGLLSAMLVVGAVVGLTALSRANASMETMYKDRLVALAQLHDVVVGLNQSQLNLAEAVISNAEVATKMTDTVQEDTKKLRAALEQYKATKLTPREAELAKDFEARFATYLSQAQAPMIEHLRAGMISDAGTTLHEQVVPLFAPIRKDMADLVKLQLDVSQDAYTGSRTEYHFVFVSCIVALLGGLAIAGFMGVLLVRAIVRPLNYAVKVSEAIAGGNLTHTINTESNDEMGRLMTALRAMQDSLSGIVSKVRGGTDLIATASQEIASGNMDLSARTESQASSLEETASSMEELTSTVRQNADNARQANTLAQAASELAGRGGVVVADVVTTMESINTSSNKIVDIISVIDGIAFQTNILALNAAVEAARAGEQGRGFAVVASEVRNLAQRSAAAAKEIKTLIDDSVGKVENGTRLVGEAGSTMKQIVDGIQRVADIMGEISSASGEQTSGIEQVKEAIEQMDTATQQNASLVEEAAAAAASMQEQAAELARLVGIFQVNATPAVQAPVRRPALALRRERLAA</sequence>
<dbReference type="EMBL" id="SPVF01000260">
    <property type="protein sequence ID" value="TFW11437.1"/>
    <property type="molecule type" value="Genomic_DNA"/>
</dbReference>
<dbReference type="OrthoDB" id="9763018at2"/>
<reference evidence="16 17" key="1">
    <citation type="submission" date="2019-03" db="EMBL/GenBank/DDBJ databases">
        <title>Draft Genome Sequence of Massilia arenosa sp. nov., a Novel Massilia Species Isolated from a Sandy-loam Maize Soil.</title>
        <authorList>
            <person name="Raths R."/>
            <person name="Peta V."/>
            <person name="Bucking H."/>
        </authorList>
    </citation>
    <scope>NUCLEOTIDE SEQUENCE [LARGE SCALE GENOMIC DNA]</scope>
    <source>
        <strain evidence="16 17">MC02</strain>
    </source>
</reference>
<dbReference type="GO" id="GO:0006935">
    <property type="term" value="P:chemotaxis"/>
    <property type="evidence" value="ECO:0007669"/>
    <property type="project" value="UniProtKB-KW"/>
</dbReference>
<dbReference type="PRINTS" id="PR00260">
    <property type="entry name" value="CHEMTRNSDUCR"/>
</dbReference>
<keyword evidence="2" id="KW-1003">Cell membrane</keyword>
<evidence type="ECO:0000256" key="2">
    <source>
        <dbReference type="ARBA" id="ARBA00022475"/>
    </source>
</evidence>
<dbReference type="PROSITE" id="PS50111">
    <property type="entry name" value="CHEMOTAXIS_TRANSDUC_2"/>
    <property type="match status" value="1"/>
</dbReference>
<dbReference type="AlphaFoldDB" id="A0A4Y9RQ24"/>
<evidence type="ECO:0000313" key="17">
    <source>
        <dbReference type="Proteomes" id="UP000298438"/>
    </source>
</evidence>
<evidence type="ECO:0000256" key="7">
    <source>
        <dbReference type="ARBA" id="ARBA00022989"/>
    </source>
</evidence>
<dbReference type="GO" id="GO:0005886">
    <property type="term" value="C:plasma membrane"/>
    <property type="evidence" value="ECO:0007669"/>
    <property type="project" value="UniProtKB-SubCell"/>
</dbReference>
<evidence type="ECO:0000256" key="5">
    <source>
        <dbReference type="ARBA" id="ARBA00022519"/>
    </source>
</evidence>
<keyword evidence="12" id="KW-0175">Coiled coil</keyword>
<dbReference type="Pfam" id="PF00672">
    <property type="entry name" value="HAMP"/>
    <property type="match status" value="1"/>
</dbReference>
<evidence type="ECO:0000256" key="12">
    <source>
        <dbReference type="SAM" id="Coils"/>
    </source>
</evidence>
<dbReference type="InterPro" id="IPR051310">
    <property type="entry name" value="MCP_chemotaxis"/>
</dbReference>
<feature type="coiled-coil region" evidence="12">
    <location>
        <begin position="468"/>
        <end position="506"/>
    </location>
</feature>
<name>A0A4Y9RQ24_9BURK</name>
<gene>
    <name evidence="16" type="ORF">E4L96_21430</name>
</gene>
<dbReference type="GO" id="GO:0004888">
    <property type="term" value="F:transmembrane signaling receptor activity"/>
    <property type="evidence" value="ECO:0007669"/>
    <property type="project" value="InterPro"/>
</dbReference>
<keyword evidence="5" id="KW-0997">Cell inner membrane</keyword>
<evidence type="ECO:0000256" key="6">
    <source>
        <dbReference type="ARBA" id="ARBA00022692"/>
    </source>
</evidence>
<dbReference type="Gene3D" id="1.10.287.950">
    <property type="entry name" value="Methyl-accepting chemotaxis protein"/>
    <property type="match status" value="1"/>
</dbReference>
<dbReference type="InterPro" id="IPR004090">
    <property type="entry name" value="Chemotax_Me-accpt_rcpt"/>
</dbReference>
<evidence type="ECO:0000256" key="9">
    <source>
        <dbReference type="ARBA" id="ARBA00023224"/>
    </source>
</evidence>
<dbReference type="InterPro" id="IPR003122">
    <property type="entry name" value="Tar_rcpt_lig-bd"/>
</dbReference>
<evidence type="ECO:0000256" key="8">
    <source>
        <dbReference type="ARBA" id="ARBA00023136"/>
    </source>
</evidence>
<dbReference type="SMART" id="SM00283">
    <property type="entry name" value="MA"/>
    <property type="match status" value="1"/>
</dbReference>
<comment type="subcellular location">
    <subcellularLocation>
        <location evidence="1">Cell inner membrane</location>
        <topology evidence="1">Multi-pass membrane protein</topology>
    </subcellularLocation>
</comment>
<accession>A0A4Y9RQ24</accession>
<evidence type="ECO:0000256" key="10">
    <source>
        <dbReference type="ARBA" id="ARBA00029447"/>
    </source>
</evidence>
<keyword evidence="17" id="KW-1185">Reference proteome</keyword>
<dbReference type="Proteomes" id="UP000298438">
    <property type="component" value="Unassembled WGS sequence"/>
</dbReference>
<organism evidence="16 17">
    <name type="scientific">Zemynaea arenosa</name>
    <dbReference type="NCBI Taxonomy" id="2561931"/>
    <lineage>
        <taxon>Bacteria</taxon>
        <taxon>Pseudomonadati</taxon>
        <taxon>Pseudomonadota</taxon>
        <taxon>Betaproteobacteria</taxon>
        <taxon>Burkholderiales</taxon>
        <taxon>Oxalobacteraceae</taxon>
        <taxon>Telluria group</taxon>
        <taxon>Zemynaea</taxon>
    </lineage>
</organism>
<keyword evidence="3" id="KW-0488">Methylation</keyword>
<evidence type="ECO:0000256" key="3">
    <source>
        <dbReference type="ARBA" id="ARBA00022481"/>
    </source>
</evidence>
<keyword evidence="8 13" id="KW-0472">Membrane</keyword>
<evidence type="ECO:0000259" key="14">
    <source>
        <dbReference type="PROSITE" id="PS50111"/>
    </source>
</evidence>
<feature type="domain" description="Methyl-accepting transducer" evidence="14">
    <location>
        <begin position="268"/>
        <end position="497"/>
    </location>
</feature>
<protein>
    <submittedName>
        <fullName evidence="16">HAMP domain-containing protein</fullName>
    </submittedName>
</protein>
<dbReference type="GO" id="GO:0007165">
    <property type="term" value="P:signal transduction"/>
    <property type="evidence" value="ECO:0007669"/>
    <property type="project" value="UniProtKB-KW"/>
</dbReference>